<dbReference type="AlphaFoldDB" id="A0A1B9E635"/>
<name>A0A1B9E635_9FLAO</name>
<dbReference type="Proteomes" id="UP000093510">
    <property type="component" value="Unassembled WGS sequence"/>
</dbReference>
<keyword evidence="3" id="KW-1185">Reference proteome</keyword>
<dbReference type="STRING" id="1763534.GCA_001831475_00897"/>
<dbReference type="EMBL" id="LVEP01000017">
    <property type="protein sequence ID" value="OCB77395.1"/>
    <property type="molecule type" value="Genomic_DNA"/>
</dbReference>
<evidence type="ECO:0000313" key="2">
    <source>
        <dbReference type="EMBL" id="OCB77395.1"/>
    </source>
</evidence>
<dbReference type="Gene3D" id="2.40.160.10">
    <property type="entry name" value="Porin"/>
    <property type="match status" value="1"/>
</dbReference>
<accession>A0A1B9E635</accession>
<feature type="chain" id="PRO_5008625329" evidence="1">
    <location>
        <begin position="19"/>
        <end position="405"/>
    </location>
</feature>
<dbReference type="InterPro" id="IPR023614">
    <property type="entry name" value="Porin_dom_sf"/>
</dbReference>
<sequence length="405" mass="45016">MKKFLSSAALLFTLITLAQENKIPETTVPNKGALSPYLNSNKKFGFTEKDSLFQVNIGFRVQSRLGFGKEDGKSGVVEGEIRRMRLKLDGFVYNPKFGYKVELGFSARDIGTVVVGNSGNVILDGVLFYKPTSHFTIGFGQTKLPGNNQRVISSNSLELTDRTINNSKFNIDRDFGVFLDYNQANPTTFSYSLKGAITKGEGRNWVKTKDDGIALTAKVELFPLGAFTKNGSNFEADLMREKTVKWMVSSAFSQNNNALRSQGQLGGSLYEARTLKSLFLDTMLKYNGWTATAAYMSRMADNPVTVSALDATKKQAVFVGHGVDMQLSYLFASNYQIIGRVSTQKVDSEIQTITPNMDEYTVGLSKYIFGHKIKLQGEFSYDTIKAYQGSVDTNWYARFQVEIGI</sequence>
<evidence type="ECO:0000313" key="3">
    <source>
        <dbReference type="Proteomes" id="UP000093510"/>
    </source>
</evidence>
<evidence type="ECO:0000256" key="1">
    <source>
        <dbReference type="SAM" id="SignalP"/>
    </source>
</evidence>
<gene>
    <name evidence="2" type="ORF">LPBF_05280</name>
</gene>
<keyword evidence="1" id="KW-0732">Signal</keyword>
<dbReference type="OrthoDB" id="5442696at2"/>
<reference evidence="2 3" key="1">
    <citation type="submission" date="2016-03" db="EMBL/GenBank/DDBJ databases">
        <authorList>
            <person name="Ploux O."/>
        </authorList>
    </citation>
    <scope>NUCLEOTIDE SEQUENCE [LARGE SCALE GENOMIC DNA]</scope>
    <source>
        <strain evidence="2 3">LPB0076</strain>
    </source>
</reference>
<dbReference type="RefSeq" id="WP_066333359.1">
    <property type="nucleotide sequence ID" value="NZ_CP017688.1"/>
</dbReference>
<feature type="signal peptide" evidence="1">
    <location>
        <begin position="1"/>
        <end position="18"/>
    </location>
</feature>
<protein>
    <submittedName>
        <fullName evidence="2">Porin</fullName>
    </submittedName>
</protein>
<organism evidence="2 3">
    <name type="scientific">Flavobacterium crassostreae</name>
    <dbReference type="NCBI Taxonomy" id="1763534"/>
    <lineage>
        <taxon>Bacteria</taxon>
        <taxon>Pseudomonadati</taxon>
        <taxon>Bacteroidota</taxon>
        <taxon>Flavobacteriia</taxon>
        <taxon>Flavobacteriales</taxon>
        <taxon>Flavobacteriaceae</taxon>
        <taxon>Flavobacterium</taxon>
    </lineage>
</organism>
<comment type="caution">
    <text evidence="2">The sequence shown here is derived from an EMBL/GenBank/DDBJ whole genome shotgun (WGS) entry which is preliminary data.</text>
</comment>
<proteinExistence type="predicted"/>